<dbReference type="EMBL" id="LR031573">
    <property type="protein sequence ID" value="VDC93001.1"/>
    <property type="molecule type" value="Genomic_DNA"/>
</dbReference>
<reference evidence="1" key="1">
    <citation type="submission" date="2018-11" db="EMBL/GenBank/DDBJ databases">
        <authorList>
            <consortium name="Genoscope - CEA"/>
            <person name="William W."/>
        </authorList>
    </citation>
    <scope>NUCLEOTIDE SEQUENCE</scope>
</reference>
<organism evidence="1">
    <name type="scientific">Brassica campestris</name>
    <name type="common">Field mustard</name>
    <dbReference type="NCBI Taxonomy" id="3711"/>
    <lineage>
        <taxon>Eukaryota</taxon>
        <taxon>Viridiplantae</taxon>
        <taxon>Streptophyta</taxon>
        <taxon>Embryophyta</taxon>
        <taxon>Tracheophyta</taxon>
        <taxon>Spermatophyta</taxon>
        <taxon>Magnoliopsida</taxon>
        <taxon>eudicotyledons</taxon>
        <taxon>Gunneridae</taxon>
        <taxon>Pentapetalae</taxon>
        <taxon>rosids</taxon>
        <taxon>malvids</taxon>
        <taxon>Brassicales</taxon>
        <taxon>Brassicaceae</taxon>
        <taxon>Brassiceae</taxon>
        <taxon>Brassica</taxon>
    </lineage>
</organism>
<sequence length="45" mass="5062">MGSVSGLKGRSFTNNPLPFSFSRYLKVNAFHEFESSWRCEGISSC</sequence>
<proteinExistence type="predicted"/>
<accession>A0A3P6B980</accession>
<evidence type="ECO:0000313" key="1">
    <source>
        <dbReference type="EMBL" id="VDC93001.1"/>
    </source>
</evidence>
<dbReference type="AlphaFoldDB" id="A0A3P6B980"/>
<protein>
    <submittedName>
        <fullName evidence="1">Uncharacterized protein</fullName>
    </submittedName>
</protein>
<name>A0A3P6B980_BRACM</name>
<gene>
    <name evidence="1" type="ORF">BRAA02T09110Z</name>
</gene>